<dbReference type="EMBL" id="LRPN01000018">
    <property type="protein sequence ID" value="KWZ85259.1"/>
    <property type="molecule type" value="Genomic_DNA"/>
</dbReference>
<sequence length="49" mass="5732">MEATIEGLRKEISELLEMRNALNQLNALLKKELRELGFAERIRFCQIQA</sequence>
<protein>
    <submittedName>
        <fullName evidence="2">Uncharacterized protein</fullName>
    </submittedName>
</protein>
<evidence type="ECO:0000256" key="1">
    <source>
        <dbReference type="SAM" id="Coils"/>
    </source>
</evidence>
<accession>A0A133KZW9</accession>
<keyword evidence="1" id="KW-0175">Coiled coil</keyword>
<organism evidence="2 3">
    <name type="scientific">Heyndrickxia coagulans</name>
    <name type="common">Weizmannia coagulans</name>
    <dbReference type="NCBI Taxonomy" id="1398"/>
    <lineage>
        <taxon>Bacteria</taxon>
        <taxon>Bacillati</taxon>
        <taxon>Bacillota</taxon>
        <taxon>Bacilli</taxon>
        <taxon>Bacillales</taxon>
        <taxon>Bacillaceae</taxon>
        <taxon>Heyndrickxia</taxon>
    </lineage>
</organism>
<gene>
    <name evidence="2" type="ORF">HMPREF3213_00553</name>
</gene>
<evidence type="ECO:0000313" key="3">
    <source>
        <dbReference type="Proteomes" id="UP000070376"/>
    </source>
</evidence>
<proteinExistence type="predicted"/>
<reference evidence="3" key="1">
    <citation type="submission" date="2016-01" db="EMBL/GenBank/DDBJ databases">
        <authorList>
            <person name="Mitreva M."/>
            <person name="Pepin K.H."/>
            <person name="Mihindukulasuriya K.A."/>
            <person name="Fulton R."/>
            <person name="Fronick C."/>
            <person name="O'Laughlin M."/>
            <person name="Miner T."/>
            <person name="Herter B."/>
            <person name="Rosa B.A."/>
            <person name="Cordes M."/>
            <person name="Tomlinson C."/>
            <person name="Wollam A."/>
            <person name="Palsikar V.B."/>
            <person name="Mardis E.R."/>
            <person name="Wilson R.K."/>
        </authorList>
    </citation>
    <scope>NUCLEOTIDE SEQUENCE [LARGE SCALE GENOMIC DNA]</scope>
    <source>
        <strain evidence="3">GED7749B</strain>
    </source>
</reference>
<evidence type="ECO:0000313" key="2">
    <source>
        <dbReference type="EMBL" id="KWZ85259.1"/>
    </source>
</evidence>
<dbReference type="AlphaFoldDB" id="A0A133KZW9"/>
<feature type="non-terminal residue" evidence="2">
    <location>
        <position position="49"/>
    </location>
</feature>
<feature type="coiled-coil region" evidence="1">
    <location>
        <begin position="5"/>
        <end position="42"/>
    </location>
</feature>
<name>A0A133KZW9_HEYCO</name>
<dbReference type="Proteomes" id="UP000070376">
    <property type="component" value="Unassembled WGS sequence"/>
</dbReference>
<comment type="caution">
    <text evidence="2">The sequence shown here is derived from an EMBL/GenBank/DDBJ whole genome shotgun (WGS) entry which is preliminary data.</text>
</comment>